<dbReference type="InterPro" id="IPR011990">
    <property type="entry name" value="TPR-like_helical_dom_sf"/>
</dbReference>
<organism evidence="3 4">
    <name type="scientific">Purpureocillium lilacinum</name>
    <name type="common">Paecilomyces lilacinus</name>
    <dbReference type="NCBI Taxonomy" id="33203"/>
    <lineage>
        <taxon>Eukaryota</taxon>
        <taxon>Fungi</taxon>
        <taxon>Dikarya</taxon>
        <taxon>Ascomycota</taxon>
        <taxon>Pezizomycotina</taxon>
        <taxon>Sordariomycetes</taxon>
        <taxon>Hypocreomycetidae</taxon>
        <taxon>Hypocreales</taxon>
        <taxon>Ophiocordycipitaceae</taxon>
        <taxon>Purpureocillium</taxon>
    </lineage>
</organism>
<feature type="domain" description="F-box" evidence="2">
    <location>
        <begin position="422"/>
        <end position="461"/>
    </location>
</feature>
<comment type="caution">
    <text evidence="3">The sequence shown here is derived from an EMBL/GenBank/DDBJ whole genome shotgun (WGS) entry which is preliminary data.</text>
</comment>
<feature type="region of interest" description="Disordered" evidence="1">
    <location>
        <begin position="67"/>
        <end position="98"/>
    </location>
</feature>
<dbReference type="SUPFAM" id="SSF52047">
    <property type="entry name" value="RNI-like"/>
    <property type="match status" value="1"/>
</dbReference>
<evidence type="ECO:0000256" key="1">
    <source>
        <dbReference type="SAM" id="MobiDB-lite"/>
    </source>
</evidence>
<dbReference type="EMBL" id="JAWRVI010000011">
    <property type="protein sequence ID" value="KAK4091554.1"/>
    <property type="molecule type" value="Genomic_DNA"/>
</dbReference>
<name>A0ABR0C5X3_PURLI</name>
<dbReference type="SUPFAM" id="SSF48452">
    <property type="entry name" value="TPR-like"/>
    <property type="match status" value="1"/>
</dbReference>
<feature type="region of interest" description="Disordered" evidence="1">
    <location>
        <begin position="121"/>
        <end position="146"/>
    </location>
</feature>
<accession>A0ABR0C5X3</accession>
<dbReference type="Gene3D" id="1.25.40.10">
    <property type="entry name" value="Tetratricopeptide repeat domain"/>
    <property type="match status" value="1"/>
</dbReference>
<dbReference type="Proteomes" id="UP001287286">
    <property type="component" value="Unassembled WGS sequence"/>
</dbReference>
<dbReference type="InterPro" id="IPR036047">
    <property type="entry name" value="F-box-like_dom_sf"/>
</dbReference>
<dbReference type="Gene3D" id="1.20.1280.50">
    <property type="match status" value="1"/>
</dbReference>
<evidence type="ECO:0000259" key="2">
    <source>
        <dbReference type="SMART" id="SM00256"/>
    </source>
</evidence>
<evidence type="ECO:0000313" key="3">
    <source>
        <dbReference type="EMBL" id="KAK4091554.1"/>
    </source>
</evidence>
<dbReference type="SUPFAM" id="SSF81383">
    <property type="entry name" value="F-box domain"/>
    <property type="match status" value="1"/>
</dbReference>
<keyword evidence="4" id="KW-1185">Reference proteome</keyword>
<protein>
    <recommendedName>
        <fullName evidence="2">F-box domain-containing protein</fullName>
    </recommendedName>
</protein>
<dbReference type="Pfam" id="PF00646">
    <property type="entry name" value="F-box"/>
    <property type="match status" value="1"/>
</dbReference>
<dbReference type="SMART" id="SM00256">
    <property type="entry name" value="FBOX"/>
    <property type="match status" value="1"/>
</dbReference>
<evidence type="ECO:0000313" key="4">
    <source>
        <dbReference type="Proteomes" id="UP001287286"/>
    </source>
</evidence>
<sequence length="918" mass="103440">MVVSPGLEPGTFSVLARNHDQLDHETNSGGLIVEEWCLNLAYDPRDPVAYRVDLGLAGNPDLLMLSTSGTLRARRPPESRRDTNSATERQALGLGPLPVNGPAPHLAHLFRPTRAPVHAALGARPSPCHLDPAPSLSHPPTTTTRPTFDEFTRLKHDFLIPSHATIAKFATRPRISPTLGLAEIPVRDRVEEHQRQHLSHHSCTVVTNFWHLMAGEQCAQMASEAMEARLRGGAESYAAKDYTEALKQFTRAMILCPCTHGVKRPRCICKDFEAVAAKNGSILREALYRCACDVGKAFKKCRNPLHIKALDYRAGTFEALKALDRARKDAEWILELAPRLPDVLTLMGPLLLTLTDLCRQGYLRLGKIARLQKKSDFARKIYASGIEASDREAPGAVKKLQQLRDALKPLEARLNKRDPLWLPLEMAVMVFANLSVPQLTKCLQVSKSWNQTLQGVYFKNLWSSVIFPRSNSRPPANWALHKIVARTHGSIREIEVVDTLWFQLTPQKLDTLLRNATSNLERLVVGPLLNYDYSSVGSYRFKKLRHLAAVTDNTDGRPRHGMAPNVGVLPTGLITGIAQTLVHLHLLGIPQDWHNLKMPMFPKLKYLRLEHKEKLAQNAFPIFDIALMTPHMEQLSLKGIHLTIGHFWQMEPAWEQLWNKLKVFVFAFPLAGRPWQPQETTAALSMMMSVNHGTTFEHFDHDIAFTEGDPWSPAKVITTTYDWSNYTNGNIISLPVVGHAKFPKMREFRVQSLAHIPDKLEAALQDAMANRHLHTLDIVFDLEDMNSATGTEHVEHLKKYNWLRGLDSIHTLGVFGFRFKQYPRKDEDLPLPGFLATFPNLETLSLGSESYDDAEFCFVVEAIMKVTHLKTIYQQNVGGAAWDRLVKIGKQYGVQIIPGPRPKEWPVKLDEDDEDDEE</sequence>
<dbReference type="InterPro" id="IPR001810">
    <property type="entry name" value="F-box_dom"/>
</dbReference>
<proteinExistence type="predicted"/>
<gene>
    <name evidence="3" type="ORF">Purlil1_3984</name>
</gene>
<reference evidence="3 4" key="1">
    <citation type="journal article" date="2024" name="Microbiol. Resour. Announc.">
        <title>Genome annotations for the ascomycete fungi Trichoderma harzianum, Trichoderma aggressivum, and Purpureocillium lilacinum.</title>
        <authorList>
            <person name="Beijen E.P.W."/>
            <person name="Ohm R.A."/>
        </authorList>
    </citation>
    <scope>NUCLEOTIDE SEQUENCE [LARGE SCALE GENOMIC DNA]</scope>
    <source>
        <strain evidence="3 4">CBS 150709</strain>
    </source>
</reference>